<evidence type="ECO:0000313" key="1">
    <source>
        <dbReference type="EMBL" id="MBA4500836.1"/>
    </source>
</evidence>
<name>A0A7W1WV75_9GAMM</name>
<organism evidence="1 2">
    <name type="scientific">Marinobacterium marinum</name>
    <dbReference type="NCBI Taxonomy" id="2756129"/>
    <lineage>
        <taxon>Bacteria</taxon>
        <taxon>Pseudomonadati</taxon>
        <taxon>Pseudomonadota</taxon>
        <taxon>Gammaproteobacteria</taxon>
        <taxon>Oceanospirillales</taxon>
        <taxon>Oceanospirillaceae</taxon>
        <taxon>Marinobacterium</taxon>
    </lineage>
</organism>
<dbReference type="EMBL" id="JACEMT010000013">
    <property type="protein sequence ID" value="MBA4500836.1"/>
    <property type="molecule type" value="Genomic_DNA"/>
</dbReference>
<sequence length="67" mass="7755">MATLPGTLQMNHEQRARDDLFLLRSKVGEWRHLDTSREEVLMAALRRWPLLAELEGLEPLPDTEAET</sequence>
<protein>
    <recommendedName>
        <fullName evidence="3">Cellulose biosynthesis protein BcsR</fullName>
    </recommendedName>
</protein>
<proteinExistence type="predicted"/>
<comment type="caution">
    <text evidence="1">The sequence shown here is derived from an EMBL/GenBank/DDBJ whole genome shotgun (WGS) entry which is preliminary data.</text>
</comment>
<accession>A0A7W1WV75</accession>
<dbReference type="AlphaFoldDB" id="A0A7W1WV75"/>
<reference evidence="1 2" key="1">
    <citation type="submission" date="2020-07" db="EMBL/GenBank/DDBJ databases">
        <title>Bacterium isolated from marien macroalgae.</title>
        <authorList>
            <person name="Zhu K."/>
            <person name="Lu D."/>
            <person name="Du Z."/>
        </authorList>
    </citation>
    <scope>NUCLEOTIDE SEQUENCE [LARGE SCALE GENOMIC DNA]</scope>
    <source>
        <strain evidence="1 2">3-1745</strain>
    </source>
</reference>
<gene>
    <name evidence="1" type="ORF">H1S06_00385</name>
</gene>
<dbReference type="Proteomes" id="UP000538931">
    <property type="component" value="Unassembled WGS sequence"/>
</dbReference>
<evidence type="ECO:0000313" key="2">
    <source>
        <dbReference type="Proteomes" id="UP000538931"/>
    </source>
</evidence>
<evidence type="ECO:0008006" key="3">
    <source>
        <dbReference type="Google" id="ProtNLM"/>
    </source>
</evidence>
<keyword evidence="2" id="KW-1185">Reference proteome</keyword>
<dbReference type="RefSeq" id="WP_181736309.1">
    <property type="nucleotide sequence ID" value="NZ_JACEMT010000013.1"/>
</dbReference>